<sequence length="179" mass="20022">MFSSIMVSLFALIFIIIFILYKRNLLSRILPDNSAAMTNQFKEQLEQTADTVLAQLENKIVQLEALLNEADAKIVELENRLITIDAAAMLSDQQRDKLVERYTALQQVNIGQDTVPSRAIIEVNSQVQPDAGSKTATEDDDKRRLVLAMAEQGYNITEIAKATGKGKGEIMLLLQLNKR</sequence>
<evidence type="ECO:0000256" key="2">
    <source>
        <dbReference type="SAM" id="Phobius"/>
    </source>
</evidence>
<evidence type="ECO:0000256" key="1">
    <source>
        <dbReference type="SAM" id="Coils"/>
    </source>
</evidence>
<dbReference type="Pfam" id="PF19610">
    <property type="entry name" value="DUF6115"/>
    <property type="match status" value="1"/>
</dbReference>
<dbReference type="AlphaFoldDB" id="A0A645BU33"/>
<keyword evidence="1" id="KW-0175">Coiled coil</keyword>
<accession>A0A645BU33</accession>
<gene>
    <name evidence="3" type="ORF">SDC9_115876</name>
</gene>
<comment type="caution">
    <text evidence="3">The sequence shown here is derived from an EMBL/GenBank/DDBJ whole genome shotgun (WGS) entry which is preliminary data.</text>
</comment>
<dbReference type="InterPro" id="IPR046118">
    <property type="entry name" value="DUF6115"/>
</dbReference>
<reference evidence="3" key="1">
    <citation type="submission" date="2019-08" db="EMBL/GenBank/DDBJ databases">
        <authorList>
            <person name="Kucharzyk K."/>
            <person name="Murdoch R.W."/>
            <person name="Higgins S."/>
            <person name="Loffler F."/>
        </authorList>
    </citation>
    <scope>NUCLEOTIDE SEQUENCE</scope>
</reference>
<protein>
    <submittedName>
        <fullName evidence="3">Uncharacterized protein</fullName>
    </submittedName>
</protein>
<feature type="transmembrane region" description="Helical" evidence="2">
    <location>
        <begin position="6"/>
        <end position="21"/>
    </location>
</feature>
<organism evidence="3">
    <name type="scientific">bioreactor metagenome</name>
    <dbReference type="NCBI Taxonomy" id="1076179"/>
    <lineage>
        <taxon>unclassified sequences</taxon>
        <taxon>metagenomes</taxon>
        <taxon>ecological metagenomes</taxon>
    </lineage>
</organism>
<proteinExistence type="predicted"/>
<name>A0A645BU33_9ZZZZ</name>
<feature type="coiled-coil region" evidence="1">
    <location>
        <begin position="42"/>
        <end position="87"/>
    </location>
</feature>
<dbReference type="EMBL" id="VSSQ01022554">
    <property type="protein sequence ID" value="MPM68939.1"/>
    <property type="molecule type" value="Genomic_DNA"/>
</dbReference>
<keyword evidence="2" id="KW-0812">Transmembrane</keyword>
<keyword evidence="2" id="KW-1133">Transmembrane helix</keyword>
<keyword evidence="2" id="KW-0472">Membrane</keyword>
<evidence type="ECO:0000313" key="3">
    <source>
        <dbReference type="EMBL" id="MPM68939.1"/>
    </source>
</evidence>